<dbReference type="AlphaFoldDB" id="A0A7I4YWJ1"/>
<feature type="transmembrane region" description="Helical" evidence="1">
    <location>
        <begin position="452"/>
        <end position="471"/>
    </location>
</feature>
<dbReference type="SUPFAM" id="SSF52058">
    <property type="entry name" value="L domain-like"/>
    <property type="match status" value="3"/>
</dbReference>
<dbReference type="Gene3D" id="3.80.20.20">
    <property type="entry name" value="Receptor L-domain"/>
    <property type="match status" value="3"/>
</dbReference>
<organism evidence="4 5">
    <name type="scientific">Haemonchus contortus</name>
    <name type="common">Barber pole worm</name>
    <dbReference type="NCBI Taxonomy" id="6289"/>
    <lineage>
        <taxon>Eukaryota</taxon>
        <taxon>Metazoa</taxon>
        <taxon>Ecdysozoa</taxon>
        <taxon>Nematoda</taxon>
        <taxon>Chromadorea</taxon>
        <taxon>Rhabditida</taxon>
        <taxon>Rhabditina</taxon>
        <taxon>Rhabditomorpha</taxon>
        <taxon>Strongyloidea</taxon>
        <taxon>Trichostrongylidae</taxon>
        <taxon>Haemonchus</taxon>
    </lineage>
</organism>
<dbReference type="InterPro" id="IPR053079">
    <property type="entry name" value="SPS2_domain"/>
</dbReference>
<feature type="domain" description="Receptor L-domain" evidence="3">
    <location>
        <begin position="49"/>
        <end position="123"/>
    </location>
</feature>
<feature type="domain" description="Receptor L-domain" evidence="3">
    <location>
        <begin position="313"/>
        <end position="418"/>
    </location>
</feature>
<dbReference type="Pfam" id="PF01030">
    <property type="entry name" value="Recep_L_domain"/>
    <property type="match status" value="3"/>
</dbReference>
<keyword evidence="4" id="KW-1185">Reference proteome</keyword>
<evidence type="ECO:0000259" key="3">
    <source>
        <dbReference type="Pfam" id="PF01030"/>
    </source>
</evidence>
<accession>A0A7I4YWJ1</accession>
<evidence type="ECO:0000313" key="4">
    <source>
        <dbReference type="Proteomes" id="UP000025227"/>
    </source>
</evidence>
<keyword evidence="1" id="KW-0812">Transmembrane</keyword>
<name>A0A7I4YWJ1_HAECO</name>
<dbReference type="Proteomes" id="UP000025227">
    <property type="component" value="Unplaced"/>
</dbReference>
<keyword evidence="2" id="KW-0732">Signal</keyword>
<protein>
    <submittedName>
        <fullName evidence="5">Recep_L_domain domain-containing protein</fullName>
    </submittedName>
</protein>
<reference evidence="5" key="1">
    <citation type="submission" date="2020-12" db="UniProtKB">
        <authorList>
            <consortium name="WormBaseParasite"/>
        </authorList>
    </citation>
    <scope>IDENTIFICATION</scope>
    <source>
        <strain evidence="5">MHco3</strain>
    </source>
</reference>
<keyword evidence="1" id="KW-1133">Transmembrane helix</keyword>
<feature type="chain" id="PRO_5029540407" evidence="2">
    <location>
        <begin position="19"/>
        <end position="476"/>
    </location>
</feature>
<dbReference type="OrthoDB" id="5874299at2759"/>
<dbReference type="InterPro" id="IPR036941">
    <property type="entry name" value="Rcpt_L-dom_sf"/>
</dbReference>
<keyword evidence="1" id="KW-0472">Membrane</keyword>
<dbReference type="WBParaSite" id="HCON_00151840-00001">
    <property type="protein sequence ID" value="HCON_00151840-00001"/>
    <property type="gene ID" value="HCON_00151840"/>
</dbReference>
<feature type="domain" description="Receptor L-domain" evidence="3">
    <location>
        <begin position="175"/>
        <end position="271"/>
    </location>
</feature>
<evidence type="ECO:0000256" key="2">
    <source>
        <dbReference type="SAM" id="SignalP"/>
    </source>
</evidence>
<dbReference type="InterPro" id="IPR000494">
    <property type="entry name" value="Rcpt_L-dom"/>
</dbReference>
<sequence>MIRRTFLLLLATCDFSRTVQEEGQHCGAIILNSTHGDAEVYAKCTTATSVHIHNTNLTSLDNSFPSLHTISQNEDKHAIVISFNENLTWSGQLFPKLESVLVKNESLQLATIAIHDNPKLCVPPDALIRLQQLSAAATSRESTFIQHCHCDMNTLQEMEKESMVTRKTPLSVGRCVVFNGDLTIDKSVPENLKHAMSNIRTIHGTISVQDSTWKEFRLPVLEVIENVSKRPAIFIKDNAYLENVSMPLLRSLLSAGDHVHIYNNPRLRLSDFMRETFQTAVLADPTDHSSSTIHIKTSPCRINATGISKELQHCDSIDGDINISGNSNVDRTNLEYLSSVTKLFGCLTIKGTSLKSLLFLSHLKEVHCKSNQPPILIARNPITSIELAVHIVRSSYDQPVVIRNNKFLCEKFIEKWQKLLLTMRKVNKGNGSIIEHSNNGSHCGSRSSQSPLLLILTALASTMMFVAMVLMTRRFN</sequence>
<proteinExistence type="predicted"/>
<evidence type="ECO:0000313" key="5">
    <source>
        <dbReference type="WBParaSite" id="HCON_00151840-00001"/>
    </source>
</evidence>
<dbReference type="PANTHER" id="PTHR21662">
    <property type="entry name" value="RECEPTOR PROTEIN-TYROSINE KINASE"/>
    <property type="match status" value="1"/>
</dbReference>
<dbReference type="PANTHER" id="PTHR21662:SF59">
    <property type="entry name" value="RECEPTOR PROTEIN-TYROSINE KINASE"/>
    <property type="match status" value="1"/>
</dbReference>
<evidence type="ECO:0000256" key="1">
    <source>
        <dbReference type="SAM" id="Phobius"/>
    </source>
</evidence>
<feature type="signal peptide" evidence="2">
    <location>
        <begin position="1"/>
        <end position="18"/>
    </location>
</feature>